<evidence type="ECO:0000313" key="4">
    <source>
        <dbReference type="Proteomes" id="UP000228777"/>
    </source>
</evidence>
<dbReference type="InterPro" id="IPR018392">
    <property type="entry name" value="LysM"/>
</dbReference>
<feature type="transmembrane region" description="Helical" evidence="1">
    <location>
        <begin position="9"/>
        <end position="28"/>
    </location>
</feature>
<evidence type="ECO:0000256" key="1">
    <source>
        <dbReference type="SAM" id="Phobius"/>
    </source>
</evidence>
<dbReference type="EMBL" id="PEWP01000019">
    <property type="protein sequence ID" value="PIU46989.1"/>
    <property type="molecule type" value="Genomic_DNA"/>
</dbReference>
<keyword evidence="1" id="KW-0472">Membrane</keyword>
<dbReference type="InterPro" id="IPR016047">
    <property type="entry name" value="M23ase_b-sheet_dom"/>
</dbReference>
<proteinExistence type="predicted"/>
<dbReference type="Proteomes" id="UP000228777">
    <property type="component" value="Unassembled WGS sequence"/>
</dbReference>
<dbReference type="PROSITE" id="PS51782">
    <property type="entry name" value="LYSM"/>
    <property type="match status" value="2"/>
</dbReference>
<dbReference type="InterPro" id="IPR011055">
    <property type="entry name" value="Dup_hybrid_motif"/>
</dbReference>
<accession>A0A2M6Z3K3</accession>
<dbReference type="SUPFAM" id="SSF51261">
    <property type="entry name" value="Duplicated hybrid motif"/>
    <property type="match status" value="1"/>
</dbReference>
<feature type="domain" description="LysM" evidence="2">
    <location>
        <begin position="151"/>
        <end position="195"/>
    </location>
</feature>
<dbReference type="InterPro" id="IPR036779">
    <property type="entry name" value="LysM_dom_sf"/>
</dbReference>
<dbReference type="Gene3D" id="3.10.350.10">
    <property type="entry name" value="LysM domain"/>
    <property type="match status" value="2"/>
</dbReference>
<keyword evidence="1" id="KW-0812">Transmembrane</keyword>
<sequence>MRRFIKSPFFFFGLVFFGLALFLTIFLLQKEALHFSFLKESVLAETHYLKSNSDLNFETPELNIINENSLIANSPLWIVSPKVLGTLGDFNEPAEISKEIIEYIVEKGDTIQSIAKKFNISVETLLWANDLSKNSKITAGQELIILPVSGVLYTVKKGDTLSEIAKNYKAKLNEIVAFNELENQDDIFQGDILIIPGGKMPPVSSQTPLIPIADSYFTYPCEGIISQGLHLFNAIDIANECGSLVIAPAGGTVLKVKSGWNMGAGNYLTILHLNGVITVYYHLSIIRVEPGQKVNSGEIIGFMGNTGRTTGCHLHFEVRNAQNFLSKYPVGTLLKWGAK</sequence>
<dbReference type="Pfam" id="PF01476">
    <property type="entry name" value="LysM"/>
    <property type="match status" value="2"/>
</dbReference>
<dbReference type="Gene3D" id="2.70.70.10">
    <property type="entry name" value="Glucose Permease (Domain IIA)"/>
    <property type="match status" value="1"/>
</dbReference>
<dbReference type="PANTHER" id="PTHR21666:SF270">
    <property type="entry name" value="MUREIN HYDROLASE ACTIVATOR ENVC"/>
    <property type="match status" value="1"/>
</dbReference>
<dbReference type="CDD" id="cd00118">
    <property type="entry name" value="LysM"/>
    <property type="match status" value="2"/>
</dbReference>
<dbReference type="GO" id="GO:0004222">
    <property type="term" value="F:metalloendopeptidase activity"/>
    <property type="evidence" value="ECO:0007669"/>
    <property type="project" value="TreeGrafter"/>
</dbReference>
<evidence type="ECO:0000313" key="3">
    <source>
        <dbReference type="EMBL" id="PIU46989.1"/>
    </source>
</evidence>
<protein>
    <recommendedName>
        <fullName evidence="2">LysM domain-containing protein</fullName>
    </recommendedName>
</protein>
<dbReference type="InterPro" id="IPR050570">
    <property type="entry name" value="Cell_wall_metabolism_enzyme"/>
</dbReference>
<keyword evidence="1" id="KW-1133">Transmembrane helix</keyword>
<dbReference type="CDD" id="cd12797">
    <property type="entry name" value="M23_peptidase"/>
    <property type="match status" value="1"/>
</dbReference>
<dbReference type="SMART" id="SM00257">
    <property type="entry name" value="LysM"/>
    <property type="match status" value="2"/>
</dbReference>
<comment type="caution">
    <text evidence="3">The sequence shown here is derived from an EMBL/GenBank/DDBJ whole genome shotgun (WGS) entry which is preliminary data.</text>
</comment>
<evidence type="ECO:0000259" key="2">
    <source>
        <dbReference type="PROSITE" id="PS51782"/>
    </source>
</evidence>
<reference evidence="4" key="1">
    <citation type="submission" date="2017-09" db="EMBL/GenBank/DDBJ databases">
        <title>Depth-based differentiation of microbial function through sediment-hosted aquifers and enrichment of novel symbionts in the deep terrestrial subsurface.</title>
        <authorList>
            <person name="Probst A.J."/>
            <person name="Ladd B."/>
            <person name="Jarett J.K."/>
            <person name="Geller-Mcgrath D.E."/>
            <person name="Sieber C.M.K."/>
            <person name="Emerson J.B."/>
            <person name="Anantharaman K."/>
            <person name="Thomas B.C."/>
            <person name="Malmstrom R."/>
            <person name="Stieglmeier M."/>
            <person name="Klingl A."/>
            <person name="Woyke T."/>
            <person name="Ryan C.M."/>
            <person name="Banfield J.F."/>
        </authorList>
    </citation>
    <scope>NUCLEOTIDE SEQUENCE [LARGE SCALE GENOMIC DNA]</scope>
</reference>
<feature type="domain" description="LysM" evidence="2">
    <location>
        <begin position="101"/>
        <end position="145"/>
    </location>
</feature>
<name>A0A2M6Z3K3_9BACT</name>
<organism evidence="3 4">
    <name type="scientific">bacterium (Candidatus Gribaldobacteria) CG07_land_8_20_14_0_80_33_18</name>
    <dbReference type="NCBI Taxonomy" id="2014272"/>
    <lineage>
        <taxon>Bacteria</taxon>
        <taxon>Candidatus Gribaldobacteria</taxon>
    </lineage>
</organism>
<gene>
    <name evidence="3" type="ORF">COS93_01100</name>
</gene>
<dbReference type="PANTHER" id="PTHR21666">
    <property type="entry name" value="PEPTIDASE-RELATED"/>
    <property type="match status" value="1"/>
</dbReference>
<dbReference type="AlphaFoldDB" id="A0A2M6Z3K3"/>
<dbReference type="Pfam" id="PF01551">
    <property type="entry name" value="Peptidase_M23"/>
    <property type="match status" value="1"/>
</dbReference>